<evidence type="ECO:0000256" key="4">
    <source>
        <dbReference type="ARBA" id="ARBA00023242"/>
    </source>
</evidence>
<dbReference type="GO" id="GO:0003713">
    <property type="term" value="F:transcription coactivator activity"/>
    <property type="evidence" value="ECO:0007669"/>
    <property type="project" value="TreeGrafter"/>
</dbReference>
<dbReference type="AlphaFoldDB" id="A0A1Y2AR46"/>
<evidence type="ECO:0000259" key="7">
    <source>
        <dbReference type="PROSITE" id="PS50020"/>
    </source>
</evidence>
<dbReference type="Pfam" id="PF00397">
    <property type="entry name" value="WW"/>
    <property type="match status" value="2"/>
</dbReference>
<dbReference type="PANTHER" id="PTHR17616">
    <property type="entry name" value="YES-ASSOCIATED PROTEIN YAP1 FAMILY MEMBER"/>
    <property type="match status" value="1"/>
</dbReference>
<dbReference type="SUPFAM" id="SSF51045">
    <property type="entry name" value="WW domain"/>
    <property type="match status" value="2"/>
</dbReference>
<accession>A0A1Y2AR46</accession>
<keyword evidence="6" id="KW-0812">Transmembrane</keyword>
<evidence type="ECO:0000256" key="5">
    <source>
        <dbReference type="SAM" id="MobiDB-lite"/>
    </source>
</evidence>
<dbReference type="InterPro" id="IPR001202">
    <property type="entry name" value="WW_dom"/>
</dbReference>
<dbReference type="EMBL" id="MCGO01000136">
    <property type="protein sequence ID" value="ORY24944.1"/>
    <property type="molecule type" value="Genomic_DNA"/>
</dbReference>
<evidence type="ECO:0000256" key="1">
    <source>
        <dbReference type="ARBA" id="ARBA00004123"/>
    </source>
</evidence>
<dbReference type="SMART" id="SM00456">
    <property type="entry name" value="WW"/>
    <property type="match status" value="2"/>
</dbReference>
<name>A0A1Y2AR46_9FUNG</name>
<organism evidence="8 9">
    <name type="scientific">Rhizoclosmatium globosum</name>
    <dbReference type="NCBI Taxonomy" id="329046"/>
    <lineage>
        <taxon>Eukaryota</taxon>
        <taxon>Fungi</taxon>
        <taxon>Fungi incertae sedis</taxon>
        <taxon>Chytridiomycota</taxon>
        <taxon>Chytridiomycota incertae sedis</taxon>
        <taxon>Chytridiomycetes</taxon>
        <taxon>Chytridiales</taxon>
        <taxon>Chytriomycetaceae</taxon>
        <taxon>Rhizoclosmatium</taxon>
    </lineage>
</organism>
<dbReference type="Gene3D" id="2.20.70.10">
    <property type="match status" value="2"/>
</dbReference>
<keyword evidence="6" id="KW-1133">Transmembrane helix</keyword>
<dbReference type="STRING" id="329046.A0A1Y2AR46"/>
<proteinExistence type="predicted"/>
<dbReference type="GO" id="GO:0005737">
    <property type="term" value="C:cytoplasm"/>
    <property type="evidence" value="ECO:0007669"/>
    <property type="project" value="UniProtKB-SubCell"/>
</dbReference>
<dbReference type="InterPro" id="IPR036020">
    <property type="entry name" value="WW_dom_sf"/>
</dbReference>
<keyword evidence="9" id="KW-1185">Reference proteome</keyword>
<sequence>MADRCRCLCDNGCPATSCPAASNQDGIVLCMTFCPSSCTNPISGPIQLAVTTSPNCMCSCSDGCPARTCGLANGLCFSFCPTSCAALPSSKPVPSHIPTEQSPIPSGFGFPCQCSQLEPGCTLVPLIQSTSNCPAACSNVCRPSSNTQFPGVPVAELPLSPGIIEAIVAGVIVLIIIGVTCFISVRRGYLFKSKSTNEVSPATQVAPTTIDSAGTELLPQGWEAKKTDDGRVYFVNHNTSTTTWNDPRTGAPSDGNVVEERVASDGRTYYVNHATQATTWTDPRVGTISTDTSSQAPPNDLPETSSPRRYVSNLPTYQVGSSQA</sequence>
<evidence type="ECO:0000313" key="9">
    <source>
        <dbReference type="Proteomes" id="UP000193642"/>
    </source>
</evidence>
<dbReference type="PROSITE" id="PS01159">
    <property type="entry name" value="WW_DOMAIN_1"/>
    <property type="match status" value="1"/>
</dbReference>
<evidence type="ECO:0000256" key="6">
    <source>
        <dbReference type="SAM" id="Phobius"/>
    </source>
</evidence>
<dbReference type="CDD" id="cd00201">
    <property type="entry name" value="WW"/>
    <property type="match status" value="2"/>
</dbReference>
<keyword evidence="4" id="KW-0539">Nucleus</keyword>
<feature type="transmembrane region" description="Helical" evidence="6">
    <location>
        <begin position="166"/>
        <end position="185"/>
    </location>
</feature>
<keyword evidence="3" id="KW-0963">Cytoplasm</keyword>
<feature type="domain" description="WW" evidence="7">
    <location>
        <begin position="259"/>
        <end position="285"/>
    </location>
</feature>
<comment type="caution">
    <text evidence="8">The sequence shown here is derived from an EMBL/GenBank/DDBJ whole genome shotgun (WGS) entry which is preliminary data.</text>
</comment>
<dbReference type="GO" id="GO:0005634">
    <property type="term" value="C:nucleus"/>
    <property type="evidence" value="ECO:0007669"/>
    <property type="project" value="UniProtKB-SubCell"/>
</dbReference>
<dbReference type="Proteomes" id="UP000193642">
    <property type="component" value="Unassembled WGS sequence"/>
</dbReference>
<evidence type="ECO:0000256" key="2">
    <source>
        <dbReference type="ARBA" id="ARBA00004496"/>
    </source>
</evidence>
<dbReference type="GO" id="GO:0035329">
    <property type="term" value="P:hippo signaling"/>
    <property type="evidence" value="ECO:0007669"/>
    <property type="project" value="TreeGrafter"/>
</dbReference>
<dbReference type="PROSITE" id="PS50020">
    <property type="entry name" value="WW_DOMAIN_2"/>
    <property type="match status" value="2"/>
</dbReference>
<protein>
    <recommendedName>
        <fullName evidence="7">WW domain-containing protein</fullName>
    </recommendedName>
</protein>
<reference evidence="8 9" key="1">
    <citation type="submission" date="2016-07" db="EMBL/GenBank/DDBJ databases">
        <title>Pervasive Adenine N6-methylation of Active Genes in Fungi.</title>
        <authorList>
            <consortium name="DOE Joint Genome Institute"/>
            <person name="Mondo S.J."/>
            <person name="Dannebaum R.O."/>
            <person name="Kuo R.C."/>
            <person name="Labutti K."/>
            <person name="Haridas S."/>
            <person name="Kuo A."/>
            <person name="Salamov A."/>
            <person name="Ahrendt S.R."/>
            <person name="Lipzen A."/>
            <person name="Sullivan W."/>
            <person name="Andreopoulos W.B."/>
            <person name="Clum A."/>
            <person name="Lindquist E."/>
            <person name="Daum C."/>
            <person name="Ramamoorthy G.K."/>
            <person name="Gryganskyi A."/>
            <person name="Culley D."/>
            <person name="Magnuson J.K."/>
            <person name="James T.Y."/>
            <person name="O'Malley M.A."/>
            <person name="Stajich J.E."/>
            <person name="Spatafora J.W."/>
            <person name="Visel A."/>
            <person name="Grigoriev I.V."/>
        </authorList>
    </citation>
    <scope>NUCLEOTIDE SEQUENCE [LARGE SCALE GENOMIC DNA]</scope>
    <source>
        <strain evidence="8 9">JEL800</strain>
    </source>
</reference>
<keyword evidence="6" id="KW-0472">Membrane</keyword>
<evidence type="ECO:0000256" key="3">
    <source>
        <dbReference type="ARBA" id="ARBA00022490"/>
    </source>
</evidence>
<dbReference type="InterPro" id="IPR051583">
    <property type="entry name" value="YAP1"/>
</dbReference>
<dbReference type="GO" id="GO:0045944">
    <property type="term" value="P:positive regulation of transcription by RNA polymerase II"/>
    <property type="evidence" value="ECO:0007669"/>
    <property type="project" value="TreeGrafter"/>
</dbReference>
<feature type="domain" description="WW" evidence="7">
    <location>
        <begin position="216"/>
        <end position="249"/>
    </location>
</feature>
<comment type="subcellular location">
    <subcellularLocation>
        <location evidence="2">Cytoplasm</location>
    </subcellularLocation>
    <subcellularLocation>
        <location evidence="1">Nucleus</location>
    </subcellularLocation>
</comment>
<gene>
    <name evidence="8" type="ORF">BCR33DRAFT_860041</name>
</gene>
<dbReference type="OrthoDB" id="3045089at2759"/>
<evidence type="ECO:0000313" key="8">
    <source>
        <dbReference type="EMBL" id="ORY24944.1"/>
    </source>
</evidence>
<dbReference type="PANTHER" id="PTHR17616:SF8">
    <property type="entry name" value="TRANSCRIPTIONAL COACTIVATOR YORKIE"/>
    <property type="match status" value="1"/>
</dbReference>
<feature type="region of interest" description="Disordered" evidence="5">
    <location>
        <begin position="282"/>
        <end position="324"/>
    </location>
</feature>